<dbReference type="GO" id="GO:0003677">
    <property type="term" value="F:DNA binding"/>
    <property type="evidence" value="ECO:0007669"/>
    <property type="project" value="InterPro"/>
</dbReference>
<evidence type="ECO:0000313" key="3">
    <source>
        <dbReference type="EMBL" id="AYF98952.1"/>
    </source>
</evidence>
<dbReference type="InterPro" id="IPR013762">
    <property type="entry name" value="Integrase-like_cat_sf"/>
</dbReference>
<name>A0A387B5P6_9MICO</name>
<sequence length="147" mass="16489">MPLPHPQRADRRLSGAKVEALALWPGRNYAGGGRWRGALNWSKRLDYESFYRRRFRAAAEAIGRPTLRFHDLRHTAASLWALSGMPMERVAAALGHADTGVTYRTYLHFFPDAWDADMARFEASLAAPSARVTPLQREAWGGPGAQR</sequence>
<dbReference type="Pfam" id="PF00589">
    <property type="entry name" value="Phage_integrase"/>
    <property type="match status" value="1"/>
</dbReference>
<dbReference type="GO" id="GO:0015074">
    <property type="term" value="P:DNA integration"/>
    <property type="evidence" value="ECO:0007669"/>
    <property type="project" value="InterPro"/>
</dbReference>
<protein>
    <recommendedName>
        <fullName evidence="2">Tyr recombinase domain-containing protein</fullName>
    </recommendedName>
</protein>
<keyword evidence="1" id="KW-0233">DNA recombination</keyword>
<dbReference type="Proteomes" id="UP000278886">
    <property type="component" value="Chromosome"/>
</dbReference>
<gene>
    <name evidence="3" type="ORF">D7I47_12290</name>
</gene>
<reference evidence="4" key="1">
    <citation type="submission" date="2018-09" db="EMBL/GenBank/DDBJ databases">
        <title>Genome sequencing of strain 2DFWR-13.</title>
        <authorList>
            <person name="Heo J."/>
            <person name="Kim S.-J."/>
            <person name="Kwon S.-W."/>
        </authorList>
    </citation>
    <scope>NUCLEOTIDE SEQUENCE [LARGE SCALE GENOMIC DNA]</scope>
    <source>
        <strain evidence="4">2DFWR-13</strain>
    </source>
</reference>
<organism evidence="3 4">
    <name type="scientific">Protaetiibacter intestinalis</name>
    <dbReference type="NCBI Taxonomy" id="2419774"/>
    <lineage>
        <taxon>Bacteria</taxon>
        <taxon>Bacillati</taxon>
        <taxon>Actinomycetota</taxon>
        <taxon>Actinomycetes</taxon>
        <taxon>Micrococcales</taxon>
        <taxon>Microbacteriaceae</taxon>
        <taxon>Protaetiibacter</taxon>
    </lineage>
</organism>
<dbReference type="GO" id="GO:0006310">
    <property type="term" value="P:DNA recombination"/>
    <property type="evidence" value="ECO:0007669"/>
    <property type="project" value="UniProtKB-KW"/>
</dbReference>
<keyword evidence="4" id="KW-1185">Reference proteome</keyword>
<dbReference type="AlphaFoldDB" id="A0A387B5P6"/>
<dbReference type="SUPFAM" id="SSF56349">
    <property type="entry name" value="DNA breaking-rejoining enzymes"/>
    <property type="match status" value="1"/>
</dbReference>
<accession>A0A387B5P6</accession>
<evidence type="ECO:0000256" key="1">
    <source>
        <dbReference type="ARBA" id="ARBA00023172"/>
    </source>
</evidence>
<dbReference type="PROSITE" id="PS51898">
    <property type="entry name" value="TYR_RECOMBINASE"/>
    <property type="match status" value="1"/>
</dbReference>
<dbReference type="EMBL" id="CP032630">
    <property type="protein sequence ID" value="AYF98952.1"/>
    <property type="molecule type" value="Genomic_DNA"/>
</dbReference>
<dbReference type="Gene3D" id="1.10.443.10">
    <property type="entry name" value="Intergrase catalytic core"/>
    <property type="match status" value="1"/>
</dbReference>
<dbReference type="InterPro" id="IPR011010">
    <property type="entry name" value="DNA_brk_join_enz"/>
</dbReference>
<proteinExistence type="predicted"/>
<evidence type="ECO:0000259" key="2">
    <source>
        <dbReference type="PROSITE" id="PS51898"/>
    </source>
</evidence>
<evidence type="ECO:0000313" key="4">
    <source>
        <dbReference type="Proteomes" id="UP000278886"/>
    </source>
</evidence>
<dbReference type="KEGG" id="lyd:D7I47_12290"/>
<feature type="domain" description="Tyr recombinase" evidence="2">
    <location>
        <begin position="1"/>
        <end position="119"/>
    </location>
</feature>
<dbReference type="InterPro" id="IPR002104">
    <property type="entry name" value="Integrase_catalytic"/>
</dbReference>